<evidence type="ECO:0000313" key="1">
    <source>
        <dbReference type="EMBL" id="CAK9219133.1"/>
    </source>
</evidence>
<gene>
    <name evidence="1" type="ORF">CSSPTR1EN2_LOCUS14332</name>
</gene>
<accession>A0ABP0UCX6</accession>
<evidence type="ECO:0008006" key="3">
    <source>
        <dbReference type="Google" id="ProtNLM"/>
    </source>
</evidence>
<name>A0ABP0UCX6_9BRYO</name>
<dbReference type="EMBL" id="OZ019895">
    <property type="protein sequence ID" value="CAK9219133.1"/>
    <property type="molecule type" value="Genomic_DNA"/>
</dbReference>
<protein>
    <recommendedName>
        <fullName evidence="3">NADH-plastoquinone oxidoreductase subunit K</fullName>
    </recommendedName>
</protein>
<proteinExistence type="predicted"/>
<keyword evidence="2" id="KW-1185">Reference proteome</keyword>
<evidence type="ECO:0000313" key="2">
    <source>
        <dbReference type="Proteomes" id="UP001497512"/>
    </source>
</evidence>
<sequence length="83" mass="9154">MVSSCGAVGGPFMSCGHFPGGKSNTTMKGGRDSQKLSCLFSIAARKNPSRFCSFSDMPDRSAPYTMQTQELRRMVFRNSHLLR</sequence>
<reference evidence="1" key="1">
    <citation type="submission" date="2024-02" db="EMBL/GenBank/DDBJ databases">
        <authorList>
            <consortium name="ELIXIR-Norway"/>
            <consortium name="Elixir Norway"/>
        </authorList>
    </citation>
    <scope>NUCLEOTIDE SEQUENCE</scope>
</reference>
<dbReference type="Proteomes" id="UP001497512">
    <property type="component" value="Chromosome 3"/>
</dbReference>
<organism evidence="1 2">
    <name type="scientific">Sphagnum troendelagicum</name>
    <dbReference type="NCBI Taxonomy" id="128251"/>
    <lineage>
        <taxon>Eukaryota</taxon>
        <taxon>Viridiplantae</taxon>
        <taxon>Streptophyta</taxon>
        <taxon>Embryophyta</taxon>
        <taxon>Bryophyta</taxon>
        <taxon>Sphagnophytina</taxon>
        <taxon>Sphagnopsida</taxon>
        <taxon>Sphagnales</taxon>
        <taxon>Sphagnaceae</taxon>
        <taxon>Sphagnum</taxon>
    </lineage>
</organism>